<evidence type="ECO:0000256" key="1">
    <source>
        <dbReference type="SAM" id="Phobius"/>
    </source>
</evidence>
<feature type="signal peptide" evidence="2">
    <location>
        <begin position="1"/>
        <end position="19"/>
    </location>
</feature>
<keyword evidence="1" id="KW-0812">Transmembrane</keyword>
<evidence type="ECO:0000313" key="4">
    <source>
        <dbReference type="Proteomes" id="UP000280091"/>
    </source>
</evidence>
<comment type="caution">
    <text evidence="3">The sequence shown here is derived from an EMBL/GenBank/DDBJ whole genome shotgun (WGS) entry which is preliminary data.</text>
</comment>
<dbReference type="AlphaFoldDB" id="A0A495RZ12"/>
<dbReference type="Proteomes" id="UP000280091">
    <property type="component" value="Unassembled WGS sequence"/>
</dbReference>
<gene>
    <name evidence="3" type="ORF">BC952_2443</name>
</gene>
<dbReference type="Gene3D" id="1.25.40.10">
    <property type="entry name" value="Tetratricopeptide repeat domain"/>
    <property type="match status" value="2"/>
</dbReference>
<protein>
    <submittedName>
        <fullName evidence="3">Uncharacterized protein</fullName>
    </submittedName>
</protein>
<dbReference type="InterPro" id="IPR011990">
    <property type="entry name" value="TPR-like_helical_dom_sf"/>
</dbReference>
<dbReference type="InterPro" id="IPR019734">
    <property type="entry name" value="TPR_rpt"/>
</dbReference>
<keyword evidence="2" id="KW-0732">Signal</keyword>
<dbReference type="Gene3D" id="3.30.565.10">
    <property type="entry name" value="Histidine kinase-like ATPase, C-terminal domain"/>
    <property type="match status" value="1"/>
</dbReference>
<keyword evidence="1" id="KW-1133">Transmembrane helix</keyword>
<dbReference type="SUPFAM" id="SSF48452">
    <property type="entry name" value="TPR-like"/>
    <property type="match status" value="2"/>
</dbReference>
<dbReference type="EMBL" id="RBXA01000003">
    <property type="protein sequence ID" value="RKS92539.1"/>
    <property type="molecule type" value="Genomic_DNA"/>
</dbReference>
<dbReference type="Pfam" id="PF13374">
    <property type="entry name" value="TPR_10"/>
    <property type="match status" value="1"/>
</dbReference>
<dbReference type="PROSITE" id="PS51257">
    <property type="entry name" value="PROKAR_LIPOPROTEIN"/>
    <property type="match status" value="1"/>
</dbReference>
<dbReference type="InterPro" id="IPR036890">
    <property type="entry name" value="HATPase_C_sf"/>
</dbReference>
<keyword evidence="1" id="KW-0472">Membrane</keyword>
<dbReference type="RefSeq" id="WP_121365791.1">
    <property type="nucleotide sequence ID" value="NZ_RBXA01000003.1"/>
</dbReference>
<dbReference type="PANTHER" id="PTHR10098">
    <property type="entry name" value="RAPSYN-RELATED"/>
    <property type="match status" value="1"/>
</dbReference>
<dbReference type="SMART" id="SM00028">
    <property type="entry name" value="TPR"/>
    <property type="match status" value="5"/>
</dbReference>
<sequence length="572" mass="65892">MLRSPILVLVLLLSIVSCQKNVKTSIDTSKKQESPKKVIAQKYSELGDSFSRDNKLDSAFYYYLKSTELFKEEGFSTYIAYNLVGMAYIQQTFGDYYSSEETLTEALPYLNNDLQFQVAANNLFGIAAKELKNYDDAVHYYTTILKTVKDSVTKVAVLNNIATVYMEQKKYKKAIVLLEPVLKSNILDTLQNNKARIIDNLGFAYYKDNKISKGLALMNQALTIRTRINDSYGSIESYLHLADYYQNKDYQKSKENALHAYDEATKHQSIDERLEALAFLMSYNQEKGVNSYAILFVNLNDSIKKVRNNAKNQFAKIRYDSRKAILESIKYKGQRAETLLQLETQKNQKYLLFFGFAVLLGGVVFIVNYYKSKTKRERLEANYTTETRISKELHDELANDVFYAMTFAETQDLQNPIKKETFLDHLDKIYVRTRNFSKENSPIETGEHYEQNLKEMLNSYKSSSTVVIIKNGEPIDWSKIQTEKKIAIQRVLQELMVNMKKHSHASFVIIGFDMKQNTLRIDYSDNGVGFSHQLILKNGLQNPENRIQTVNGILTFDSQTNKGFKAKILVTK</sequence>
<dbReference type="OrthoDB" id="943406at2"/>
<reference evidence="3 4" key="1">
    <citation type="submission" date="2018-10" db="EMBL/GenBank/DDBJ databases">
        <title>Genomic Encyclopedia of Archaeal and Bacterial Type Strains, Phase II (KMG-II): from individual species to whole genera.</title>
        <authorList>
            <person name="Goeker M."/>
        </authorList>
    </citation>
    <scope>NUCLEOTIDE SEQUENCE [LARGE SCALE GENOMIC DNA]</scope>
    <source>
        <strain evidence="3 4">DSM 15094</strain>
    </source>
</reference>
<organism evidence="3 4">
    <name type="scientific">Flavobacterium limicola</name>
    <dbReference type="NCBI Taxonomy" id="180441"/>
    <lineage>
        <taxon>Bacteria</taxon>
        <taxon>Pseudomonadati</taxon>
        <taxon>Bacteroidota</taxon>
        <taxon>Flavobacteriia</taxon>
        <taxon>Flavobacteriales</taxon>
        <taxon>Flavobacteriaceae</taxon>
        <taxon>Flavobacterium</taxon>
    </lineage>
</organism>
<dbReference type="SUPFAM" id="SSF55874">
    <property type="entry name" value="ATPase domain of HSP90 chaperone/DNA topoisomerase II/histidine kinase"/>
    <property type="match status" value="1"/>
</dbReference>
<feature type="transmembrane region" description="Helical" evidence="1">
    <location>
        <begin position="350"/>
        <end position="370"/>
    </location>
</feature>
<evidence type="ECO:0000313" key="3">
    <source>
        <dbReference type="EMBL" id="RKS92539.1"/>
    </source>
</evidence>
<evidence type="ECO:0000256" key="2">
    <source>
        <dbReference type="SAM" id="SignalP"/>
    </source>
</evidence>
<accession>A0A495RZ12</accession>
<dbReference type="PANTHER" id="PTHR10098:SF108">
    <property type="entry name" value="TETRATRICOPEPTIDE REPEAT PROTEIN 28"/>
    <property type="match status" value="1"/>
</dbReference>
<name>A0A495RZ12_9FLAO</name>
<proteinExistence type="predicted"/>
<keyword evidence="4" id="KW-1185">Reference proteome</keyword>
<feature type="chain" id="PRO_5019721306" evidence="2">
    <location>
        <begin position="20"/>
        <end position="572"/>
    </location>
</feature>